<dbReference type="PANTHER" id="PTHR30471">
    <property type="entry name" value="DNA REPAIR PROTEIN RADC"/>
    <property type="match status" value="1"/>
</dbReference>
<keyword evidence="2" id="KW-0479">Metal-binding</keyword>
<evidence type="ECO:0000256" key="1">
    <source>
        <dbReference type="ARBA" id="ARBA00022670"/>
    </source>
</evidence>
<evidence type="ECO:0000313" key="8">
    <source>
        <dbReference type="Proteomes" id="UP000271937"/>
    </source>
</evidence>
<dbReference type="Proteomes" id="UP000271937">
    <property type="component" value="Unassembled WGS sequence"/>
</dbReference>
<dbReference type="PROSITE" id="PS50249">
    <property type="entry name" value="MPN"/>
    <property type="match status" value="1"/>
</dbReference>
<keyword evidence="8" id="KW-1185">Reference proteome</keyword>
<evidence type="ECO:0000259" key="6">
    <source>
        <dbReference type="PROSITE" id="PS50249"/>
    </source>
</evidence>
<dbReference type="GO" id="GO:0006508">
    <property type="term" value="P:proteolysis"/>
    <property type="evidence" value="ECO:0007669"/>
    <property type="project" value="UniProtKB-KW"/>
</dbReference>
<dbReference type="AlphaFoldDB" id="A0A3P3W733"/>
<evidence type="ECO:0000256" key="4">
    <source>
        <dbReference type="ARBA" id="ARBA00022833"/>
    </source>
</evidence>
<accession>A0A3P3W733</accession>
<dbReference type="InterPro" id="IPR037518">
    <property type="entry name" value="MPN"/>
</dbReference>
<reference evidence="7 8" key="1">
    <citation type="submission" date="2018-11" db="EMBL/GenBank/DDBJ databases">
        <title>Flavobacterium sp. nov., YIM 102600 draft genome.</title>
        <authorList>
            <person name="Li G."/>
            <person name="Jiang Y."/>
        </authorList>
    </citation>
    <scope>NUCLEOTIDE SEQUENCE [LARGE SCALE GENOMIC DNA]</scope>
    <source>
        <strain evidence="7 8">YIM 102600</strain>
    </source>
</reference>
<feature type="domain" description="MPN" evidence="6">
    <location>
        <begin position="31"/>
        <end position="156"/>
    </location>
</feature>
<dbReference type="PROSITE" id="PS01302">
    <property type="entry name" value="UPF0758"/>
    <property type="match status" value="1"/>
</dbReference>
<evidence type="ECO:0000256" key="2">
    <source>
        <dbReference type="ARBA" id="ARBA00022723"/>
    </source>
</evidence>
<evidence type="ECO:0000256" key="3">
    <source>
        <dbReference type="ARBA" id="ARBA00022801"/>
    </source>
</evidence>
<keyword evidence="4" id="KW-0862">Zinc</keyword>
<sequence>METLATSEKWKMVSEIELVYKTAIKPSQRPKVSSSASAFEILLAGWNPNKIEFIEQFKVLLLNRSNRVLGQYELSTGGTTGTVADVRLIFAAALKANASGIIIAHNHPSGTLAASQADCDITKKVKEAGKILEIPLLDHLIVTTEGYYSFADQGML</sequence>
<evidence type="ECO:0000256" key="5">
    <source>
        <dbReference type="ARBA" id="ARBA00023049"/>
    </source>
</evidence>
<dbReference type="OrthoDB" id="9804482at2"/>
<dbReference type="InterPro" id="IPR025657">
    <property type="entry name" value="RadC_JAB"/>
</dbReference>
<dbReference type="Pfam" id="PF04002">
    <property type="entry name" value="RadC"/>
    <property type="match status" value="1"/>
</dbReference>
<dbReference type="EMBL" id="RQVR01000011">
    <property type="protein sequence ID" value="RRJ90514.1"/>
    <property type="molecule type" value="Genomic_DNA"/>
</dbReference>
<dbReference type="InterPro" id="IPR020891">
    <property type="entry name" value="UPF0758_CS"/>
</dbReference>
<keyword evidence="1" id="KW-0645">Protease</keyword>
<dbReference type="GO" id="GO:0046872">
    <property type="term" value="F:metal ion binding"/>
    <property type="evidence" value="ECO:0007669"/>
    <property type="project" value="UniProtKB-KW"/>
</dbReference>
<evidence type="ECO:0000313" key="7">
    <source>
        <dbReference type="EMBL" id="RRJ90514.1"/>
    </source>
</evidence>
<dbReference type="GO" id="GO:0008237">
    <property type="term" value="F:metallopeptidase activity"/>
    <property type="evidence" value="ECO:0007669"/>
    <property type="project" value="UniProtKB-KW"/>
</dbReference>
<keyword evidence="5" id="KW-0482">Metalloprotease</keyword>
<protein>
    <submittedName>
        <fullName evidence="7">DNA repair protein</fullName>
    </submittedName>
</protein>
<dbReference type="Gene3D" id="3.40.140.10">
    <property type="entry name" value="Cytidine Deaminase, domain 2"/>
    <property type="match status" value="1"/>
</dbReference>
<dbReference type="RefSeq" id="WP_125013097.1">
    <property type="nucleotide sequence ID" value="NZ_RQVR01000011.1"/>
</dbReference>
<proteinExistence type="predicted"/>
<gene>
    <name evidence="7" type="ORF">EG849_10815</name>
</gene>
<organism evidence="7 8">
    <name type="scientific">Flavobacterium macacae</name>
    <dbReference type="NCBI Taxonomy" id="2488993"/>
    <lineage>
        <taxon>Bacteria</taxon>
        <taxon>Pseudomonadati</taxon>
        <taxon>Bacteroidota</taxon>
        <taxon>Flavobacteriia</taxon>
        <taxon>Flavobacteriales</taxon>
        <taxon>Flavobacteriaceae</taxon>
        <taxon>Flavobacterium</taxon>
    </lineage>
</organism>
<dbReference type="CDD" id="cd08071">
    <property type="entry name" value="MPN_DUF2466"/>
    <property type="match status" value="1"/>
</dbReference>
<dbReference type="InterPro" id="IPR001405">
    <property type="entry name" value="UPF0758"/>
</dbReference>
<keyword evidence="3" id="KW-0378">Hydrolase</keyword>
<comment type="caution">
    <text evidence="7">The sequence shown here is derived from an EMBL/GenBank/DDBJ whole genome shotgun (WGS) entry which is preliminary data.</text>
</comment>
<name>A0A3P3W733_9FLAO</name>
<dbReference type="PANTHER" id="PTHR30471:SF3">
    <property type="entry name" value="UPF0758 PROTEIN YEES-RELATED"/>
    <property type="match status" value="1"/>
</dbReference>